<name>A0A101LX22_PICGL</name>
<dbReference type="AlphaFoldDB" id="A0A101LX22"/>
<gene>
    <name evidence="1" type="ORF">ABT39_MTgene6369</name>
</gene>
<reference evidence="1" key="1">
    <citation type="journal article" date="2015" name="Genome Biol. Evol.">
        <title>Organellar Genomes of White Spruce (Picea glauca): Assembly and Annotation.</title>
        <authorList>
            <person name="Jackman S.D."/>
            <person name="Warren R.L."/>
            <person name="Gibb E.A."/>
            <person name="Vandervalk B.P."/>
            <person name="Mohamadi H."/>
            <person name="Chu J."/>
            <person name="Raymond A."/>
            <person name="Pleasance S."/>
            <person name="Coope R."/>
            <person name="Wildung M.R."/>
            <person name="Ritland C.E."/>
            <person name="Bousquet J."/>
            <person name="Jones S.J."/>
            <person name="Bohlmann J."/>
            <person name="Birol I."/>
        </authorList>
    </citation>
    <scope>NUCLEOTIDE SEQUENCE [LARGE SCALE GENOMIC DNA]</scope>
    <source>
        <tissue evidence="1">Flushing bud</tissue>
    </source>
</reference>
<comment type="caution">
    <text evidence="1">The sequence shown here is derived from an EMBL/GenBank/DDBJ whole genome shotgun (WGS) entry which is preliminary data.</text>
</comment>
<keyword evidence="1" id="KW-0496">Mitochondrion</keyword>
<accession>A0A101LX22</accession>
<protein>
    <submittedName>
        <fullName evidence="1">Uncharacterized protein</fullName>
    </submittedName>
</protein>
<evidence type="ECO:0000313" key="1">
    <source>
        <dbReference type="EMBL" id="KUM46914.1"/>
    </source>
</evidence>
<organism evidence="1">
    <name type="scientific">Picea glauca</name>
    <name type="common">White spruce</name>
    <name type="synonym">Pinus glauca</name>
    <dbReference type="NCBI Taxonomy" id="3330"/>
    <lineage>
        <taxon>Eukaryota</taxon>
        <taxon>Viridiplantae</taxon>
        <taxon>Streptophyta</taxon>
        <taxon>Embryophyta</taxon>
        <taxon>Tracheophyta</taxon>
        <taxon>Spermatophyta</taxon>
        <taxon>Pinopsida</taxon>
        <taxon>Pinidae</taxon>
        <taxon>Conifers I</taxon>
        <taxon>Pinales</taxon>
        <taxon>Pinaceae</taxon>
        <taxon>Picea</taxon>
    </lineage>
</organism>
<proteinExistence type="predicted"/>
<dbReference type="EMBL" id="LKAM01000009">
    <property type="protein sequence ID" value="KUM46914.1"/>
    <property type="molecule type" value="Genomic_DNA"/>
</dbReference>
<sequence>MYALSVRTNYILATIVLNVSTSTYLSRYTNSMIVSSMKWEEISIYLGHWL</sequence>
<geneLocation type="mitochondrion" evidence="1"/>